<evidence type="ECO:0000313" key="2">
    <source>
        <dbReference type="EMBL" id="KIM21559.1"/>
    </source>
</evidence>
<dbReference type="EMBL" id="KN824379">
    <property type="protein sequence ID" value="KIM21559.1"/>
    <property type="molecule type" value="Genomic_DNA"/>
</dbReference>
<accession>A0A0C3ANF7</accession>
<feature type="compositionally biased region" description="Gly residues" evidence="1">
    <location>
        <begin position="101"/>
        <end position="110"/>
    </location>
</feature>
<dbReference type="HOGENOM" id="CLU_824294_0_0_1"/>
<gene>
    <name evidence="2" type="ORF">M408DRAFT_102499</name>
</gene>
<dbReference type="Proteomes" id="UP000054097">
    <property type="component" value="Unassembled WGS sequence"/>
</dbReference>
<reference evidence="2 3" key="1">
    <citation type="submission" date="2014-04" db="EMBL/GenBank/DDBJ databases">
        <authorList>
            <consortium name="DOE Joint Genome Institute"/>
            <person name="Kuo A."/>
            <person name="Zuccaro A."/>
            <person name="Kohler A."/>
            <person name="Nagy L.G."/>
            <person name="Floudas D."/>
            <person name="Copeland A."/>
            <person name="Barry K.W."/>
            <person name="Cichocki N."/>
            <person name="Veneault-Fourrey C."/>
            <person name="LaButti K."/>
            <person name="Lindquist E.A."/>
            <person name="Lipzen A."/>
            <person name="Lundell T."/>
            <person name="Morin E."/>
            <person name="Murat C."/>
            <person name="Sun H."/>
            <person name="Tunlid A."/>
            <person name="Henrissat B."/>
            <person name="Grigoriev I.V."/>
            <person name="Hibbett D.S."/>
            <person name="Martin F."/>
            <person name="Nordberg H.P."/>
            <person name="Cantor M.N."/>
            <person name="Hua S.X."/>
        </authorList>
    </citation>
    <scope>NUCLEOTIDE SEQUENCE [LARGE SCALE GENOMIC DNA]</scope>
    <source>
        <strain evidence="2 3">MAFF 305830</strain>
    </source>
</reference>
<dbReference type="AlphaFoldDB" id="A0A0C3ANF7"/>
<protein>
    <submittedName>
        <fullName evidence="2">Uncharacterized protein</fullName>
    </submittedName>
</protein>
<organism evidence="2 3">
    <name type="scientific">Serendipita vermifera MAFF 305830</name>
    <dbReference type="NCBI Taxonomy" id="933852"/>
    <lineage>
        <taxon>Eukaryota</taxon>
        <taxon>Fungi</taxon>
        <taxon>Dikarya</taxon>
        <taxon>Basidiomycota</taxon>
        <taxon>Agaricomycotina</taxon>
        <taxon>Agaricomycetes</taxon>
        <taxon>Sebacinales</taxon>
        <taxon>Serendipitaceae</taxon>
        <taxon>Serendipita</taxon>
    </lineage>
</organism>
<evidence type="ECO:0000313" key="3">
    <source>
        <dbReference type="Proteomes" id="UP000054097"/>
    </source>
</evidence>
<feature type="region of interest" description="Disordered" evidence="1">
    <location>
        <begin position="246"/>
        <end position="266"/>
    </location>
</feature>
<evidence type="ECO:0000256" key="1">
    <source>
        <dbReference type="SAM" id="MobiDB-lite"/>
    </source>
</evidence>
<proteinExistence type="predicted"/>
<feature type="compositionally biased region" description="Low complexity" evidence="1">
    <location>
        <begin position="121"/>
        <end position="146"/>
    </location>
</feature>
<sequence>MTFHSPQDQYYGGVMLISRGEHTPQLRIEPVERGGRLDNPASPPFLSSQSDAFMGRHAYDVPISAVPGTDTDSGRSPRSSKGSKQSVSSGGSFSAGSSTSSGGGGGGFRGGFKSVKESFRNIGGSSNGNKKKSPSGFSSPTSGSITPRPPPYQQTQQGIIDVWAPPNEWQHTNGVGVGAAAGGNGNTGMMSPPLTTTTDRFNMTRRSPGSISPPAGSGFGRMASPFAYMQKLTGSQTRVGMTTGGPNLGPGSGPGVSPHDQSLGLGSSVRGFGQHVGTHGTQGGGASSAMGLGLAQPAFGRPGHIAGPRSVDVATSARQAARWGNARRSRSIDGIGM</sequence>
<keyword evidence="3" id="KW-1185">Reference proteome</keyword>
<feature type="region of interest" description="Disordered" evidence="1">
    <location>
        <begin position="63"/>
        <end position="154"/>
    </location>
</feature>
<name>A0A0C3ANF7_SERVB</name>
<reference evidence="3" key="2">
    <citation type="submission" date="2015-01" db="EMBL/GenBank/DDBJ databases">
        <title>Evolutionary Origins and Diversification of the Mycorrhizal Mutualists.</title>
        <authorList>
            <consortium name="DOE Joint Genome Institute"/>
            <consortium name="Mycorrhizal Genomics Consortium"/>
            <person name="Kohler A."/>
            <person name="Kuo A."/>
            <person name="Nagy L.G."/>
            <person name="Floudas D."/>
            <person name="Copeland A."/>
            <person name="Barry K.W."/>
            <person name="Cichocki N."/>
            <person name="Veneault-Fourrey C."/>
            <person name="LaButti K."/>
            <person name="Lindquist E.A."/>
            <person name="Lipzen A."/>
            <person name="Lundell T."/>
            <person name="Morin E."/>
            <person name="Murat C."/>
            <person name="Riley R."/>
            <person name="Ohm R."/>
            <person name="Sun H."/>
            <person name="Tunlid A."/>
            <person name="Henrissat B."/>
            <person name="Grigoriev I.V."/>
            <person name="Hibbett D.S."/>
            <person name="Martin F."/>
        </authorList>
    </citation>
    <scope>NUCLEOTIDE SEQUENCE [LARGE SCALE GENOMIC DNA]</scope>
    <source>
        <strain evidence="3">MAFF 305830</strain>
    </source>
</reference>
<feature type="compositionally biased region" description="Low complexity" evidence="1">
    <location>
        <begin position="74"/>
        <end position="100"/>
    </location>
</feature>